<dbReference type="RefSeq" id="WP_124936789.1">
    <property type="nucleotide sequence ID" value="NZ_RJVQ01000003.1"/>
</dbReference>
<keyword evidence="6 10" id="KW-0812">Transmembrane</keyword>
<feature type="transmembrane region" description="Helical" evidence="10">
    <location>
        <begin position="20"/>
        <end position="45"/>
    </location>
</feature>
<dbReference type="Pfam" id="PF00528">
    <property type="entry name" value="BPD_transp_1"/>
    <property type="match status" value="1"/>
</dbReference>
<keyword evidence="4 10" id="KW-0813">Transport</keyword>
<dbReference type="GO" id="GO:0006865">
    <property type="term" value="P:amino acid transport"/>
    <property type="evidence" value="ECO:0007669"/>
    <property type="project" value="UniProtKB-KW"/>
</dbReference>
<dbReference type="GO" id="GO:0022857">
    <property type="term" value="F:transmembrane transporter activity"/>
    <property type="evidence" value="ECO:0007669"/>
    <property type="project" value="InterPro"/>
</dbReference>
<evidence type="ECO:0000256" key="8">
    <source>
        <dbReference type="ARBA" id="ARBA00022989"/>
    </source>
</evidence>
<comment type="function">
    <text evidence="1">Part of the binding-protein-dependent transport system for glutamine; probably responsible for the translocation of the substrate across the membrane.</text>
</comment>
<sequence length="220" mass="24207">MTFDFSVITSHMSDILSGFGTTLVATAISCLFGMGLGLIVALGLTAKSRIFRYPVRLYVEVIRTTPFLIQLFLLYYGGPSIGLYLEPLQAGIIGLAIYGSAYYAEIFRAGFQSIPKGHLEVAQMMGFSHVQMIWRIQIPQMMVLIVPALVNTSIILGKETAVLSIVTVPELTFVLTGIGSETYAYAETLLVLSIAYLIMAEATSRLGLRAEKRLSKYMER</sequence>
<evidence type="ECO:0000256" key="6">
    <source>
        <dbReference type="ARBA" id="ARBA00022692"/>
    </source>
</evidence>
<keyword evidence="8 10" id="KW-1133">Transmembrane helix</keyword>
<evidence type="ECO:0000256" key="10">
    <source>
        <dbReference type="RuleBase" id="RU363032"/>
    </source>
</evidence>
<feature type="transmembrane region" description="Helical" evidence="10">
    <location>
        <begin position="189"/>
        <end position="208"/>
    </location>
</feature>
<dbReference type="InterPro" id="IPR010065">
    <property type="entry name" value="AA_ABC_transptr_permease_3TM"/>
</dbReference>
<feature type="domain" description="ABC transmembrane type-1" evidence="11">
    <location>
        <begin position="19"/>
        <end position="207"/>
    </location>
</feature>
<gene>
    <name evidence="12" type="ORF">EES38_08705</name>
</gene>
<comment type="caution">
    <text evidence="12">The sequence shown here is derived from an EMBL/GenBank/DDBJ whole genome shotgun (WGS) entry which is preliminary data.</text>
</comment>
<keyword evidence="13" id="KW-1185">Reference proteome</keyword>
<comment type="subcellular location">
    <subcellularLocation>
        <location evidence="2">Cell inner membrane</location>
        <topology evidence="2">Multi-pass membrane protein</topology>
    </subcellularLocation>
    <subcellularLocation>
        <location evidence="10">Cell membrane</location>
        <topology evidence="10">Multi-pass membrane protein</topology>
    </subcellularLocation>
</comment>
<organism evidence="12 13">
    <name type="scientific">Vibrio viridaestus</name>
    <dbReference type="NCBI Taxonomy" id="2487322"/>
    <lineage>
        <taxon>Bacteria</taxon>
        <taxon>Pseudomonadati</taxon>
        <taxon>Pseudomonadota</taxon>
        <taxon>Gammaproteobacteria</taxon>
        <taxon>Vibrionales</taxon>
        <taxon>Vibrionaceae</taxon>
        <taxon>Vibrio</taxon>
    </lineage>
</organism>
<name>A0A3N9THJ2_9VIBR</name>
<evidence type="ECO:0000313" key="13">
    <source>
        <dbReference type="Proteomes" id="UP000281112"/>
    </source>
</evidence>
<dbReference type="PANTHER" id="PTHR30614">
    <property type="entry name" value="MEMBRANE COMPONENT OF AMINO ACID ABC TRANSPORTER"/>
    <property type="match status" value="1"/>
</dbReference>
<dbReference type="SUPFAM" id="SSF161098">
    <property type="entry name" value="MetI-like"/>
    <property type="match status" value="1"/>
</dbReference>
<dbReference type="InterPro" id="IPR035906">
    <property type="entry name" value="MetI-like_sf"/>
</dbReference>
<dbReference type="Gene3D" id="1.10.3720.10">
    <property type="entry name" value="MetI-like"/>
    <property type="match status" value="1"/>
</dbReference>
<evidence type="ECO:0000256" key="1">
    <source>
        <dbReference type="ARBA" id="ARBA00003159"/>
    </source>
</evidence>
<evidence type="ECO:0000256" key="7">
    <source>
        <dbReference type="ARBA" id="ARBA00022970"/>
    </source>
</evidence>
<dbReference type="NCBIfam" id="TIGR01726">
    <property type="entry name" value="HEQRo_perm_3TM"/>
    <property type="match status" value="1"/>
</dbReference>
<evidence type="ECO:0000256" key="2">
    <source>
        <dbReference type="ARBA" id="ARBA00004429"/>
    </source>
</evidence>
<protein>
    <submittedName>
        <fullName evidence="12">Amino acid ABC transporter permease</fullName>
    </submittedName>
</protein>
<evidence type="ECO:0000259" key="11">
    <source>
        <dbReference type="PROSITE" id="PS50928"/>
    </source>
</evidence>
<keyword evidence="7" id="KW-0029">Amino-acid transport</keyword>
<dbReference type="InterPro" id="IPR043429">
    <property type="entry name" value="ArtM/GltK/GlnP/TcyL/YhdX-like"/>
</dbReference>
<evidence type="ECO:0000256" key="5">
    <source>
        <dbReference type="ARBA" id="ARBA00022475"/>
    </source>
</evidence>
<evidence type="ECO:0000313" key="12">
    <source>
        <dbReference type="EMBL" id="RQW63323.1"/>
    </source>
</evidence>
<evidence type="ECO:0000256" key="3">
    <source>
        <dbReference type="ARBA" id="ARBA00010072"/>
    </source>
</evidence>
<dbReference type="Proteomes" id="UP000281112">
    <property type="component" value="Unassembled WGS sequence"/>
</dbReference>
<dbReference type="EMBL" id="RJVQ01000003">
    <property type="protein sequence ID" value="RQW63323.1"/>
    <property type="molecule type" value="Genomic_DNA"/>
</dbReference>
<feature type="transmembrane region" description="Helical" evidence="10">
    <location>
        <begin position="132"/>
        <end position="150"/>
    </location>
</feature>
<dbReference type="PANTHER" id="PTHR30614:SF20">
    <property type="entry name" value="GLUTAMINE TRANSPORT SYSTEM PERMEASE PROTEIN GLNP"/>
    <property type="match status" value="1"/>
</dbReference>
<dbReference type="OrthoDB" id="4404959at2"/>
<keyword evidence="5" id="KW-1003">Cell membrane</keyword>
<accession>A0A3N9THJ2</accession>
<evidence type="ECO:0000256" key="9">
    <source>
        <dbReference type="ARBA" id="ARBA00023136"/>
    </source>
</evidence>
<keyword evidence="9 10" id="KW-0472">Membrane</keyword>
<dbReference type="InterPro" id="IPR000515">
    <property type="entry name" value="MetI-like"/>
</dbReference>
<dbReference type="AlphaFoldDB" id="A0A3N9THJ2"/>
<proteinExistence type="inferred from homology"/>
<dbReference type="CDD" id="cd06261">
    <property type="entry name" value="TM_PBP2"/>
    <property type="match status" value="1"/>
</dbReference>
<comment type="similarity">
    <text evidence="3">Belongs to the binding-protein-dependent transport system permease family. HisMQ subfamily.</text>
</comment>
<reference evidence="12 13" key="1">
    <citation type="submission" date="2018-11" db="EMBL/GenBank/DDBJ databases">
        <title>Vibrio LJC006 sp. nov., isolated from seawater during the bloom of the enteromorpha.</title>
        <authorList>
            <person name="Liang J."/>
        </authorList>
    </citation>
    <scope>NUCLEOTIDE SEQUENCE [LARGE SCALE GENOMIC DNA]</scope>
    <source>
        <strain evidence="12 13">LJC006</strain>
    </source>
</reference>
<evidence type="ECO:0000256" key="4">
    <source>
        <dbReference type="ARBA" id="ARBA00022448"/>
    </source>
</evidence>
<dbReference type="GO" id="GO:0043190">
    <property type="term" value="C:ATP-binding cassette (ABC) transporter complex"/>
    <property type="evidence" value="ECO:0007669"/>
    <property type="project" value="InterPro"/>
</dbReference>
<dbReference type="PROSITE" id="PS50928">
    <property type="entry name" value="ABC_TM1"/>
    <property type="match status" value="1"/>
</dbReference>